<dbReference type="CDD" id="cd06261">
    <property type="entry name" value="TM_PBP2"/>
    <property type="match status" value="1"/>
</dbReference>
<comment type="caution">
    <text evidence="9">The sequence shown here is derived from an EMBL/GenBank/DDBJ whole genome shotgun (WGS) entry which is preliminary data.</text>
</comment>
<reference evidence="9 10" key="1">
    <citation type="submission" date="2018-10" db="EMBL/GenBank/DDBJ databases">
        <title>Sequencing the genomes of 1000 actinobacteria strains.</title>
        <authorList>
            <person name="Klenk H.-P."/>
        </authorList>
    </citation>
    <scope>NUCLEOTIDE SEQUENCE [LARGE SCALE GENOMIC DNA]</scope>
    <source>
        <strain evidence="9 10">DSM 17894</strain>
    </source>
</reference>
<evidence type="ECO:0000256" key="5">
    <source>
        <dbReference type="ARBA" id="ARBA00022989"/>
    </source>
</evidence>
<dbReference type="Proteomes" id="UP000280008">
    <property type="component" value="Unassembled WGS sequence"/>
</dbReference>
<dbReference type="OrthoDB" id="9812701at2"/>
<evidence type="ECO:0000256" key="1">
    <source>
        <dbReference type="ARBA" id="ARBA00004651"/>
    </source>
</evidence>
<feature type="transmembrane region" description="Helical" evidence="7">
    <location>
        <begin position="224"/>
        <end position="249"/>
    </location>
</feature>
<keyword evidence="5 7" id="KW-1133">Transmembrane helix</keyword>
<evidence type="ECO:0000256" key="3">
    <source>
        <dbReference type="ARBA" id="ARBA00022475"/>
    </source>
</evidence>
<accession>A0A495IMQ7</accession>
<evidence type="ECO:0000256" key="6">
    <source>
        <dbReference type="ARBA" id="ARBA00023136"/>
    </source>
</evidence>
<keyword evidence="10" id="KW-1185">Reference proteome</keyword>
<organism evidence="9 10">
    <name type="scientific">Frondihabitans australicus</name>
    <dbReference type="NCBI Taxonomy" id="386892"/>
    <lineage>
        <taxon>Bacteria</taxon>
        <taxon>Bacillati</taxon>
        <taxon>Actinomycetota</taxon>
        <taxon>Actinomycetes</taxon>
        <taxon>Micrococcales</taxon>
        <taxon>Microbacteriaceae</taxon>
        <taxon>Frondihabitans</taxon>
    </lineage>
</organism>
<dbReference type="SUPFAM" id="SSF161098">
    <property type="entry name" value="MetI-like"/>
    <property type="match status" value="1"/>
</dbReference>
<dbReference type="InterPro" id="IPR050366">
    <property type="entry name" value="BP-dependent_transpt_permease"/>
</dbReference>
<comment type="similarity">
    <text evidence="7">Belongs to the binding-protein-dependent transport system permease family.</text>
</comment>
<dbReference type="Gene3D" id="1.10.3720.10">
    <property type="entry name" value="MetI-like"/>
    <property type="match status" value="1"/>
</dbReference>
<keyword evidence="4 7" id="KW-0812">Transmembrane</keyword>
<feature type="transmembrane region" description="Helical" evidence="7">
    <location>
        <begin position="169"/>
        <end position="189"/>
    </location>
</feature>
<dbReference type="Pfam" id="PF12911">
    <property type="entry name" value="OppC_N"/>
    <property type="match status" value="1"/>
</dbReference>
<dbReference type="EMBL" id="RBKS01000001">
    <property type="protein sequence ID" value="RKR76456.1"/>
    <property type="molecule type" value="Genomic_DNA"/>
</dbReference>
<evidence type="ECO:0000256" key="2">
    <source>
        <dbReference type="ARBA" id="ARBA00022448"/>
    </source>
</evidence>
<feature type="transmembrane region" description="Helical" evidence="7">
    <location>
        <begin position="110"/>
        <end position="136"/>
    </location>
</feature>
<dbReference type="InterPro" id="IPR000515">
    <property type="entry name" value="MetI-like"/>
</dbReference>
<sequence length="321" mass="33792">MTANVATAPVAAPTATGFRGVVSRVRSDRWAVVSAIVIVVFALVAILAPVLAKLTGQNPYSYHTGTLGGIGAPRGAFGGVSATHWFGVEPLTGRDLFAIVTYGARTSLGIGLAATVVSMVIGVAVGVTTGFLGGWYDRIMSRVIDVMFGFPSLVFMIALTAIVPSKFPATVLVTIVIGFFGWPSVARVIRGQTLSLRERNFVVASTAMGAGTWHTIRTQLLPNLAATITVYATISIPSMIGAEAALSFLSVGVTPPTPSWGRSIGDAIGWVQTDPMYLVFPGAALFVITLAFNMLGDALRDALDPRRTVTVRPRRREGVRA</sequence>
<feature type="transmembrane region" description="Helical" evidence="7">
    <location>
        <begin position="143"/>
        <end position="163"/>
    </location>
</feature>
<gene>
    <name evidence="9" type="ORF">C8E83_3632</name>
</gene>
<evidence type="ECO:0000256" key="4">
    <source>
        <dbReference type="ARBA" id="ARBA00022692"/>
    </source>
</evidence>
<evidence type="ECO:0000313" key="10">
    <source>
        <dbReference type="Proteomes" id="UP000280008"/>
    </source>
</evidence>
<keyword evidence="2 7" id="KW-0813">Transport</keyword>
<dbReference type="GO" id="GO:0005886">
    <property type="term" value="C:plasma membrane"/>
    <property type="evidence" value="ECO:0007669"/>
    <property type="project" value="UniProtKB-SubCell"/>
</dbReference>
<name>A0A495IMQ7_9MICO</name>
<feature type="domain" description="ABC transmembrane type-1" evidence="8">
    <location>
        <begin position="104"/>
        <end position="296"/>
    </location>
</feature>
<dbReference type="PANTHER" id="PTHR43386:SF1">
    <property type="entry name" value="D,D-DIPEPTIDE TRANSPORT SYSTEM PERMEASE PROTEIN DDPC-RELATED"/>
    <property type="match status" value="1"/>
</dbReference>
<dbReference type="Pfam" id="PF00528">
    <property type="entry name" value="BPD_transp_1"/>
    <property type="match status" value="1"/>
</dbReference>
<proteinExistence type="inferred from homology"/>
<dbReference type="GO" id="GO:0055085">
    <property type="term" value="P:transmembrane transport"/>
    <property type="evidence" value="ECO:0007669"/>
    <property type="project" value="InterPro"/>
</dbReference>
<evidence type="ECO:0000259" key="8">
    <source>
        <dbReference type="PROSITE" id="PS50928"/>
    </source>
</evidence>
<feature type="transmembrane region" description="Helical" evidence="7">
    <location>
        <begin position="276"/>
        <end position="296"/>
    </location>
</feature>
<dbReference type="AlphaFoldDB" id="A0A495IMQ7"/>
<keyword evidence="3" id="KW-1003">Cell membrane</keyword>
<protein>
    <submittedName>
        <fullName evidence="9">Peptide/nickel transport system permease protein</fullName>
    </submittedName>
</protein>
<dbReference type="RefSeq" id="WP_121371427.1">
    <property type="nucleotide sequence ID" value="NZ_RBKS01000001.1"/>
</dbReference>
<keyword evidence="6 7" id="KW-0472">Membrane</keyword>
<evidence type="ECO:0000256" key="7">
    <source>
        <dbReference type="RuleBase" id="RU363032"/>
    </source>
</evidence>
<dbReference type="InterPro" id="IPR035906">
    <property type="entry name" value="MetI-like_sf"/>
</dbReference>
<comment type="subcellular location">
    <subcellularLocation>
        <location evidence="1 7">Cell membrane</location>
        <topology evidence="1 7">Multi-pass membrane protein</topology>
    </subcellularLocation>
</comment>
<feature type="transmembrane region" description="Helical" evidence="7">
    <location>
        <begin position="30"/>
        <end position="52"/>
    </location>
</feature>
<dbReference type="InterPro" id="IPR025966">
    <property type="entry name" value="OppC_N"/>
</dbReference>
<dbReference type="PANTHER" id="PTHR43386">
    <property type="entry name" value="OLIGOPEPTIDE TRANSPORT SYSTEM PERMEASE PROTEIN APPC"/>
    <property type="match status" value="1"/>
</dbReference>
<evidence type="ECO:0000313" key="9">
    <source>
        <dbReference type="EMBL" id="RKR76456.1"/>
    </source>
</evidence>
<dbReference type="PROSITE" id="PS50928">
    <property type="entry name" value="ABC_TM1"/>
    <property type="match status" value="1"/>
</dbReference>